<keyword evidence="2" id="KW-1185">Reference proteome</keyword>
<accession>A0ABR9SGL4</accession>
<organism evidence="1 2">
    <name type="scientific">Ramlibacter aquaticus</name>
    <dbReference type="NCBI Taxonomy" id="2780094"/>
    <lineage>
        <taxon>Bacteria</taxon>
        <taxon>Pseudomonadati</taxon>
        <taxon>Pseudomonadota</taxon>
        <taxon>Betaproteobacteria</taxon>
        <taxon>Burkholderiales</taxon>
        <taxon>Comamonadaceae</taxon>
        <taxon>Ramlibacter</taxon>
    </lineage>
</organism>
<dbReference type="EMBL" id="JADDOJ010000046">
    <property type="protein sequence ID" value="MBE7941324.1"/>
    <property type="molecule type" value="Genomic_DNA"/>
</dbReference>
<dbReference type="Proteomes" id="UP000715965">
    <property type="component" value="Unassembled WGS sequence"/>
</dbReference>
<reference evidence="1 2" key="1">
    <citation type="submission" date="2020-10" db="EMBL/GenBank/DDBJ databases">
        <title>Draft genome of Ramlibacter aquaticus LMG 30558.</title>
        <authorList>
            <person name="Props R."/>
        </authorList>
    </citation>
    <scope>NUCLEOTIDE SEQUENCE [LARGE SCALE GENOMIC DNA]</scope>
    <source>
        <strain evidence="1 2">LMG 30558</strain>
    </source>
</reference>
<sequence>MLHGLFQRYWEAQARRHPEEATLRGDLRYNDRWTDTSLAARAEEDAAVRGWLAEARAIPREALPPVDQVSLDLFVRRLQDAVEGQAFTGWRGMLIGSMGGPQVDLSGFLQRVPVDTLAQAEALLLRLARYPAVVEGQLAQLREGMALGWVSPREVLRRALAQLDEQLAQPVQTGPWFEPLRRLGAAIPAAEQQRLRTAAAGQIETRVVPALRALRAFMADTYLPRAPEQGALASYPGGENAYAFVARTSTTTSLAPREIHEIGLRELASLRAEMETVMRSTGFRGEFSAYVAQLLADPHQYHESPQALLAGYRDIAKRLDAQLPRLFAELPRIPYGVKAMPAHMGPDTAEYYESPALDGSRAGFFNANAVGFRSRPKWRMATLVAHEAVPGHHLQIARAMELRGLPEFRREAGYTAFVEGWAVYAETLAREVGMYEEPTSLFGHLQWRAFRAARLVVDTGLQTEGWSRQRAIDFMVERTGMDRSFVESEVDRYISDPGQALGYMVGALRFKALREQAHAALGERFDLRRFHNLVLDSGALPLDVLEHQVQAWIAAEKQHAA</sequence>
<proteinExistence type="predicted"/>
<evidence type="ECO:0000313" key="1">
    <source>
        <dbReference type="EMBL" id="MBE7941324.1"/>
    </source>
</evidence>
<evidence type="ECO:0000313" key="2">
    <source>
        <dbReference type="Proteomes" id="UP000715965"/>
    </source>
</evidence>
<name>A0ABR9SGL4_9BURK</name>
<protein>
    <submittedName>
        <fullName evidence="1">DUF885 domain-containing protein</fullName>
    </submittedName>
</protein>
<dbReference type="PANTHER" id="PTHR33361">
    <property type="entry name" value="GLR0591 PROTEIN"/>
    <property type="match status" value="1"/>
</dbReference>
<dbReference type="PANTHER" id="PTHR33361:SF16">
    <property type="entry name" value="DUF885 DOMAIN-CONTAINING PROTEIN"/>
    <property type="match status" value="1"/>
</dbReference>
<gene>
    <name evidence="1" type="ORF">IM725_12155</name>
</gene>
<dbReference type="Pfam" id="PF05960">
    <property type="entry name" value="DUF885"/>
    <property type="match status" value="1"/>
</dbReference>
<dbReference type="InterPro" id="IPR010281">
    <property type="entry name" value="DUF885"/>
</dbReference>
<comment type="caution">
    <text evidence="1">The sequence shown here is derived from an EMBL/GenBank/DDBJ whole genome shotgun (WGS) entry which is preliminary data.</text>
</comment>